<proteinExistence type="predicted"/>
<dbReference type="AlphaFoldDB" id="A0A4Z2DS77"/>
<reference evidence="2 3" key="1">
    <citation type="submission" date="2019-03" db="EMBL/GenBank/DDBJ databases">
        <title>An improved genome assembly of the fluke Schistosoma japonicum.</title>
        <authorList>
            <person name="Hu W."/>
            <person name="Luo F."/>
            <person name="Yin M."/>
            <person name="Mo X."/>
            <person name="Sun C."/>
            <person name="Wu Q."/>
            <person name="Zhu B."/>
            <person name="Xiang M."/>
            <person name="Wang J."/>
            <person name="Wang Y."/>
            <person name="Zhang T."/>
            <person name="Xu B."/>
            <person name="Zheng H."/>
            <person name="Feng Z."/>
        </authorList>
    </citation>
    <scope>NUCLEOTIDE SEQUENCE [LARGE SCALE GENOMIC DNA]</scope>
    <source>
        <strain evidence="2">HuSjv2</strain>
        <tissue evidence="2">Worms</tissue>
    </source>
</reference>
<keyword evidence="3" id="KW-1185">Reference proteome</keyword>
<accession>A0A4Z2DS77</accession>
<name>A0A4Z2DS77_SCHJA</name>
<dbReference type="EMBL" id="SKCS01000051">
    <property type="protein sequence ID" value="TNN19343.1"/>
    <property type="molecule type" value="Genomic_DNA"/>
</dbReference>
<comment type="caution">
    <text evidence="2">The sequence shown here is derived from an EMBL/GenBank/DDBJ whole genome shotgun (WGS) entry which is preliminary data.</text>
</comment>
<keyword evidence="1" id="KW-0812">Transmembrane</keyword>
<keyword evidence="1" id="KW-0472">Membrane</keyword>
<dbReference type="Proteomes" id="UP000311919">
    <property type="component" value="Unassembled WGS sequence"/>
</dbReference>
<evidence type="ECO:0000313" key="2">
    <source>
        <dbReference type="EMBL" id="TNN19343.1"/>
    </source>
</evidence>
<feature type="transmembrane region" description="Helical" evidence="1">
    <location>
        <begin position="106"/>
        <end position="124"/>
    </location>
</feature>
<evidence type="ECO:0000256" key="1">
    <source>
        <dbReference type="SAM" id="Phobius"/>
    </source>
</evidence>
<feature type="transmembrane region" description="Helical" evidence="1">
    <location>
        <begin position="33"/>
        <end position="54"/>
    </location>
</feature>
<dbReference type="OrthoDB" id="6251379at2759"/>
<keyword evidence="1" id="KW-1133">Transmembrane helix</keyword>
<sequence length="168" mass="19090">MRSRSSSVQSEHLSTCHHYQKQSHQHEENFIRLPYYILLVGLFLSLYFLATSLIMEDNLFAKHQSTKDSIQQIFNILAVGTILLAMIIDVIQFFMINKYQKLCTKCLFCLIIISFVLAITSATLANINSNFYGPKQIPHPSTCLLAGSAITFLTFLIAIIPCIVQQQQ</sequence>
<feature type="transmembrane region" description="Helical" evidence="1">
    <location>
        <begin position="144"/>
        <end position="164"/>
    </location>
</feature>
<evidence type="ECO:0000313" key="3">
    <source>
        <dbReference type="Proteomes" id="UP000311919"/>
    </source>
</evidence>
<gene>
    <name evidence="2" type="ORF">EWB00_009071</name>
</gene>
<organism evidence="2 3">
    <name type="scientific">Schistosoma japonicum</name>
    <name type="common">Blood fluke</name>
    <dbReference type="NCBI Taxonomy" id="6182"/>
    <lineage>
        <taxon>Eukaryota</taxon>
        <taxon>Metazoa</taxon>
        <taxon>Spiralia</taxon>
        <taxon>Lophotrochozoa</taxon>
        <taxon>Platyhelminthes</taxon>
        <taxon>Trematoda</taxon>
        <taxon>Digenea</taxon>
        <taxon>Strigeidida</taxon>
        <taxon>Schistosomatoidea</taxon>
        <taxon>Schistosomatidae</taxon>
        <taxon>Schistosoma</taxon>
    </lineage>
</organism>
<feature type="transmembrane region" description="Helical" evidence="1">
    <location>
        <begin position="74"/>
        <end position="94"/>
    </location>
</feature>
<protein>
    <submittedName>
        <fullName evidence="2">Uncharacterized protein</fullName>
    </submittedName>
</protein>